<gene>
    <name evidence="2" type="ORF">VTJ49DRAFT_823</name>
</gene>
<dbReference type="EMBL" id="JAZGSY010000128">
    <property type="protein sequence ID" value="KAL1840088.1"/>
    <property type="molecule type" value="Genomic_DNA"/>
</dbReference>
<feature type="compositionally biased region" description="Polar residues" evidence="1">
    <location>
        <begin position="54"/>
        <end position="71"/>
    </location>
</feature>
<dbReference type="Proteomes" id="UP001583172">
    <property type="component" value="Unassembled WGS sequence"/>
</dbReference>
<accession>A0ABR3VEH1</accession>
<protein>
    <submittedName>
        <fullName evidence="2">Uncharacterized protein</fullName>
    </submittedName>
</protein>
<comment type="caution">
    <text evidence="2">The sequence shown here is derived from an EMBL/GenBank/DDBJ whole genome shotgun (WGS) entry which is preliminary data.</text>
</comment>
<proteinExistence type="predicted"/>
<name>A0ABR3VEH1_HUMIN</name>
<organism evidence="2 3">
    <name type="scientific">Humicola insolens</name>
    <name type="common">Soft-rot fungus</name>
    <dbReference type="NCBI Taxonomy" id="85995"/>
    <lineage>
        <taxon>Eukaryota</taxon>
        <taxon>Fungi</taxon>
        <taxon>Dikarya</taxon>
        <taxon>Ascomycota</taxon>
        <taxon>Pezizomycotina</taxon>
        <taxon>Sordariomycetes</taxon>
        <taxon>Sordariomycetidae</taxon>
        <taxon>Sordariales</taxon>
        <taxon>Chaetomiaceae</taxon>
        <taxon>Mycothermus</taxon>
    </lineage>
</organism>
<reference evidence="2 3" key="1">
    <citation type="journal article" date="2024" name="Commun. Biol.">
        <title>Comparative genomic analysis of thermophilic fungi reveals convergent evolutionary adaptations and gene losses.</title>
        <authorList>
            <person name="Steindorff A.S."/>
            <person name="Aguilar-Pontes M.V."/>
            <person name="Robinson A.J."/>
            <person name="Andreopoulos B."/>
            <person name="LaButti K."/>
            <person name="Kuo A."/>
            <person name="Mondo S."/>
            <person name="Riley R."/>
            <person name="Otillar R."/>
            <person name="Haridas S."/>
            <person name="Lipzen A."/>
            <person name="Grimwood J."/>
            <person name="Schmutz J."/>
            <person name="Clum A."/>
            <person name="Reid I.D."/>
            <person name="Moisan M.C."/>
            <person name="Butler G."/>
            <person name="Nguyen T.T.M."/>
            <person name="Dewar K."/>
            <person name="Conant G."/>
            <person name="Drula E."/>
            <person name="Henrissat B."/>
            <person name="Hansel C."/>
            <person name="Singer S."/>
            <person name="Hutchinson M.I."/>
            <person name="de Vries R.P."/>
            <person name="Natvig D.O."/>
            <person name="Powell A.J."/>
            <person name="Tsang A."/>
            <person name="Grigoriev I.V."/>
        </authorList>
    </citation>
    <scope>NUCLEOTIDE SEQUENCE [LARGE SCALE GENOMIC DNA]</scope>
    <source>
        <strain evidence="2 3">CBS 620.91</strain>
    </source>
</reference>
<evidence type="ECO:0000313" key="3">
    <source>
        <dbReference type="Proteomes" id="UP001583172"/>
    </source>
</evidence>
<evidence type="ECO:0000256" key="1">
    <source>
        <dbReference type="SAM" id="MobiDB-lite"/>
    </source>
</evidence>
<feature type="compositionally biased region" description="Polar residues" evidence="1">
    <location>
        <begin position="1"/>
        <end position="15"/>
    </location>
</feature>
<feature type="region of interest" description="Disordered" evidence="1">
    <location>
        <begin position="1"/>
        <end position="77"/>
    </location>
</feature>
<feature type="compositionally biased region" description="Low complexity" evidence="1">
    <location>
        <begin position="16"/>
        <end position="27"/>
    </location>
</feature>
<keyword evidence="3" id="KW-1185">Reference proteome</keyword>
<evidence type="ECO:0000313" key="2">
    <source>
        <dbReference type="EMBL" id="KAL1840088.1"/>
    </source>
</evidence>
<sequence>MSRSHTSAAGTNNSNAGDQQPADQQPQEPSGPLSAWLNQSAGEDSVAWYARLSEQASNGTSDAPPSTSTGDSPAHKL</sequence>